<feature type="region of interest" description="Disordered" evidence="1">
    <location>
        <begin position="1"/>
        <end position="50"/>
    </location>
</feature>
<evidence type="ECO:0000313" key="3">
    <source>
        <dbReference type="Proteomes" id="UP001310890"/>
    </source>
</evidence>
<feature type="region of interest" description="Disordered" evidence="1">
    <location>
        <begin position="66"/>
        <end position="95"/>
    </location>
</feature>
<accession>A0AAN7YJ39</accession>
<proteinExistence type="predicted"/>
<evidence type="ECO:0000313" key="2">
    <source>
        <dbReference type="EMBL" id="KAK5116640.1"/>
    </source>
</evidence>
<dbReference type="EMBL" id="JAVRRL010000007">
    <property type="protein sequence ID" value="KAK5116640.1"/>
    <property type="molecule type" value="Genomic_DNA"/>
</dbReference>
<feature type="compositionally biased region" description="Basic and acidic residues" evidence="1">
    <location>
        <begin position="396"/>
        <end position="425"/>
    </location>
</feature>
<feature type="region of interest" description="Disordered" evidence="1">
    <location>
        <begin position="213"/>
        <end position="311"/>
    </location>
</feature>
<dbReference type="InterPro" id="IPR025040">
    <property type="entry name" value="DUF3984"/>
</dbReference>
<feature type="region of interest" description="Disordered" evidence="1">
    <location>
        <begin position="396"/>
        <end position="442"/>
    </location>
</feature>
<feature type="compositionally biased region" description="Low complexity" evidence="1">
    <location>
        <begin position="7"/>
        <end position="34"/>
    </location>
</feature>
<organism evidence="2 3">
    <name type="scientific">Meristemomyces frigidus</name>
    <dbReference type="NCBI Taxonomy" id="1508187"/>
    <lineage>
        <taxon>Eukaryota</taxon>
        <taxon>Fungi</taxon>
        <taxon>Dikarya</taxon>
        <taxon>Ascomycota</taxon>
        <taxon>Pezizomycotina</taxon>
        <taxon>Dothideomycetes</taxon>
        <taxon>Dothideomycetidae</taxon>
        <taxon>Mycosphaerellales</taxon>
        <taxon>Teratosphaeriaceae</taxon>
        <taxon>Meristemomyces</taxon>
    </lineage>
</organism>
<evidence type="ECO:0000256" key="1">
    <source>
        <dbReference type="SAM" id="MobiDB-lite"/>
    </source>
</evidence>
<feature type="compositionally biased region" description="Polar residues" evidence="1">
    <location>
        <begin position="35"/>
        <end position="47"/>
    </location>
</feature>
<comment type="caution">
    <text evidence="2">The sequence shown here is derived from an EMBL/GenBank/DDBJ whole genome shotgun (WGS) entry which is preliminary data.</text>
</comment>
<feature type="compositionally biased region" description="Acidic residues" evidence="1">
    <location>
        <begin position="234"/>
        <end position="245"/>
    </location>
</feature>
<dbReference type="AlphaFoldDB" id="A0AAN7YJ39"/>
<reference evidence="2" key="1">
    <citation type="submission" date="2023-08" db="EMBL/GenBank/DDBJ databases">
        <title>Black Yeasts Isolated from many extreme environments.</title>
        <authorList>
            <person name="Coleine C."/>
            <person name="Stajich J.E."/>
            <person name="Selbmann L."/>
        </authorList>
    </citation>
    <scope>NUCLEOTIDE SEQUENCE</scope>
    <source>
        <strain evidence="2">CCFEE 5401</strain>
    </source>
</reference>
<dbReference type="Proteomes" id="UP001310890">
    <property type="component" value="Unassembled WGS sequence"/>
</dbReference>
<feature type="compositionally biased region" description="Gly residues" evidence="1">
    <location>
        <begin position="263"/>
        <end position="272"/>
    </location>
</feature>
<name>A0AAN7YJ39_9PEZI</name>
<protein>
    <submittedName>
        <fullName evidence="2">Uncharacterized protein</fullName>
    </submittedName>
</protein>
<sequence>MASQGNRTPRSSSRSRRSTTNLANLRLARLTTTTYTEAQPAKQSITAPSPYERAQEDNYLHQHSSYIQGRSAPSTPGILSRTSSRRHLGGGLSRRGSLYDDEIQYIYGAARQHDNNDTAQSSPAALPKAKSEAALQTYRQPTRLSNRNFPLRTRLNAPLSGRTSGSTTPRARIRSSADEDDWLLRTRATTNSILQEAKGQSWLASRDSSLHLASHLESSSEDDNDDEHSREENPEADGEVDEGYEEMAAFSRGSFLHPAREGVGSGRVGEGGMSPEERRKGSVRSPLHSGWGSRYGSRNPSRRTSRRGSMTSLQTNLVSGAARGQDGAADYFATAPSSVAVSGIVPDIVDVHDELEGSNAEEDVVARLSDQRGLGLGGFVERVMNFRLFSVQEGREESGDEGDRYAERRVDGVGGRKDARDELMREVPTAATRAREPPVEGEGRWQDAAWLLGVASKALF</sequence>
<dbReference type="Pfam" id="PF13136">
    <property type="entry name" value="DUF3984"/>
    <property type="match status" value="1"/>
</dbReference>
<gene>
    <name evidence="2" type="ORF">LTR62_007314</name>
</gene>
<feature type="compositionally biased region" description="Basic and acidic residues" evidence="1">
    <location>
        <begin position="433"/>
        <end position="442"/>
    </location>
</feature>
<feature type="region of interest" description="Disordered" evidence="1">
    <location>
        <begin position="112"/>
        <end position="131"/>
    </location>
</feature>
<feature type="region of interest" description="Disordered" evidence="1">
    <location>
        <begin position="137"/>
        <end position="175"/>
    </location>
</feature>
<feature type="compositionally biased region" description="Polar residues" evidence="1">
    <location>
        <begin position="137"/>
        <end position="148"/>
    </location>
</feature>